<evidence type="ECO:0000313" key="2">
    <source>
        <dbReference type="EMBL" id="PQQ10745.1"/>
    </source>
</evidence>
<name>A0A314YQM5_PRUYE</name>
<sequence length="123" mass="13660">MAAFFPAMTRSQRAETRGWKRPPSSTLPMTSRSRSSTSASSGLVLPPGRELIILAGRLKGKSVVFLKQLSIWVASRAFKINGVPLIRVNQSYVIATCTEIDISRVNVEKFDDKYFAKQVGKKK</sequence>
<dbReference type="GO" id="GO:0003723">
    <property type="term" value="F:RNA binding"/>
    <property type="evidence" value="ECO:0007669"/>
    <property type="project" value="TreeGrafter"/>
</dbReference>
<feature type="compositionally biased region" description="Low complexity" evidence="1">
    <location>
        <begin position="21"/>
        <end position="41"/>
    </location>
</feature>
<dbReference type="PANTHER" id="PTHR10715:SF0">
    <property type="entry name" value="LARGE RIBOSOMAL SUBUNIT PROTEIN EL6"/>
    <property type="match status" value="1"/>
</dbReference>
<dbReference type="OrthoDB" id="2436667at2759"/>
<evidence type="ECO:0000313" key="3">
    <source>
        <dbReference type="Proteomes" id="UP000250321"/>
    </source>
</evidence>
<comment type="caution">
    <text evidence="2">The sequence shown here is derived from an EMBL/GenBank/DDBJ whole genome shotgun (WGS) entry which is preliminary data.</text>
</comment>
<feature type="region of interest" description="Disordered" evidence="1">
    <location>
        <begin position="1"/>
        <end position="43"/>
    </location>
</feature>
<dbReference type="Pfam" id="PF01159">
    <property type="entry name" value="Ribosomal_L6e"/>
    <property type="match status" value="1"/>
</dbReference>
<protein>
    <recommendedName>
        <fullName evidence="4">60S ribosomal protein L6</fullName>
    </recommendedName>
</protein>
<organism evidence="2 3">
    <name type="scientific">Prunus yedoensis var. nudiflora</name>
    <dbReference type="NCBI Taxonomy" id="2094558"/>
    <lineage>
        <taxon>Eukaryota</taxon>
        <taxon>Viridiplantae</taxon>
        <taxon>Streptophyta</taxon>
        <taxon>Embryophyta</taxon>
        <taxon>Tracheophyta</taxon>
        <taxon>Spermatophyta</taxon>
        <taxon>Magnoliopsida</taxon>
        <taxon>eudicotyledons</taxon>
        <taxon>Gunneridae</taxon>
        <taxon>Pentapetalae</taxon>
        <taxon>rosids</taxon>
        <taxon>fabids</taxon>
        <taxon>Rosales</taxon>
        <taxon>Rosaceae</taxon>
        <taxon>Amygdaloideae</taxon>
        <taxon>Amygdaleae</taxon>
        <taxon>Prunus</taxon>
    </lineage>
</organism>
<dbReference type="SUPFAM" id="SSF50104">
    <property type="entry name" value="Translation proteins SH3-like domain"/>
    <property type="match status" value="1"/>
</dbReference>
<dbReference type="EMBL" id="PJQY01000475">
    <property type="protein sequence ID" value="PQQ10745.1"/>
    <property type="molecule type" value="Genomic_DNA"/>
</dbReference>
<dbReference type="GO" id="GO:0000027">
    <property type="term" value="P:ribosomal large subunit assembly"/>
    <property type="evidence" value="ECO:0007669"/>
    <property type="project" value="TreeGrafter"/>
</dbReference>
<evidence type="ECO:0000256" key="1">
    <source>
        <dbReference type="SAM" id="MobiDB-lite"/>
    </source>
</evidence>
<dbReference type="GO" id="GO:0002181">
    <property type="term" value="P:cytoplasmic translation"/>
    <property type="evidence" value="ECO:0007669"/>
    <property type="project" value="TreeGrafter"/>
</dbReference>
<gene>
    <name evidence="2" type="ORF">Pyn_36577</name>
</gene>
<dbReference type="STRING" id="2094558.A0A314YQM5"/>
<accession>A0A314YQM5</accession>
<proteinExistence type="predicted"/>
<reference evidence="2 3" key="1">
    <citation type="submission" date="2018-02" db="EMBL/GenBank/DDBJ databases">
        <title>Draft genome of wild Prunus yedoensis var. nudiflora.</title>
        <authorList>
            <person name="Baek S."/>
            <person name="Kim J.-H."/>
            <person name="Choi K."/>
            <person name="Kim G.-B."/>
            <person name="Cho A."/>
            <person name="Jang H."/>
            <person name="Shin C.-H."/>
            <person name="Yu H.-J."/>
            <person name="Mun J.-H."/>
        </authorList>
    </citation>
    <scope>NUCLEOTIDE SEQUENCE [LARGE SCALE GENOMIC DNA]</scope>
    <source>
        <strain evidence="3">cv. Jeju island</strain>
        <tissue evidence="2">Leaf</tissue>
    </source>
</reference>
<dbReference type="Proteomes" id="UP000250321">
    <property type="component" value="Unassembled WGS sequence"/>
</dbReference>
<dbReference type="InterPro" id="IPR008991">
    <property type="entry name" value="Translation_prot_SH3-like_sf"/>
</dbReference>
<dbReference type="AlphaFoldDB" id="A0A314YQM5"/>
<keyword evidence="3" id="KW-1185">Reference proteome</keyword>
<dbReference type="GO" id="GO:0022625">
    <property type="term" value="C:cytosolic large ribosomal subunit"/>
    <property type="evidence" value="ECO:0007669"/>
    <property type="project" value="TreeGrafter"/>
</dbReference>
<dbReference type="GO" id="GO:0003735">
    <property type="term" value="F:structural constituent of ribosome"/>
    <property type="evidence" value="ECO:0007669"/>
    <property type="project" value="InterPro"/>
</dbReference>
<dbReference type="PANTHER" id="PTHR10715">
    <property type="entry name" value="60S RIBOSOMAL PROTEIN L6"/>
    <property type="match status" value="1"/>
</dbReference>
<evidence type="ECO:0008006" key="4">
    <source>
        <dbReference type="Google" id="ProtNLM"/>
    </source>
</evidence>
<dbReference type="InterPro" id="IPR000915">
    <property type="entry name" value="60S_ribosomal_eL6"/>
</dbReference>